<feature type="transmembrane region" description="Helical" evidence="1">
    <location>
        <begin position="82"/>
        <end position="107"/>
    </location>
</feature>
<accession>A0A0F9MAP4</accession>
<name>A0A0F9MAP4_9ZZZZ</name>
<keyword evidence="1" id="KW-1133">Transmembrane helix</keyword>
<dbReference type="AlphaFoldDB" id="A0A0F9MAP4"/>
<keyword evidence="1" id="KW-0472">Membrane</keyword>
<feature type="transmembrane region" description="Helical" evidence="1">
    <location>
        <begin position="41"/>
        <end position="61"/>
    </location>
</feature>
<evidence type="ECO:0000313" key="2">
    <source>
        <dbReference type="EMBL" id="KKN02789.1"/>
    </source>
</evidence>
<protein>
    <submittedName>
        <fullName evidence="2">Uncharacterized protein</fullName>
    </submittedName>
</protein>
<reference evidence="2" key="1">
    <citation type="journal article" date="2015" name="Nature">
        <title>Complex archaea that bridge the gap between prokaryotes and eukaryotes.</title>
        <authorList>
            <person name="Spang A."/>
            <person name="Saw J.H."/>
            <person name="Jorgensen S.L."/>
            <person name="Zaremba-Niedzwiedzka K."/>
            <person name="Martijn J."/>
            <person name="Lind A.E."/>
            <person name="van Eijk R."/>
            <person name="Schleper C."/>
            <person name="Guy L."/>
            <person name="Ettema T.J."/>
        </authorList>
    </citation>
    <scope>NUCLEOTIDE SEQUENCE</scope>
</reference>
<gene>
    <name evidence="2" type="ORF">LCGC14_1114270</name>
</gene>
<proteinExistence type="predicted"/>
<dbReference type="EMBL" id="LAZR01005107">
    <property type="protein sequence ID" value="KKN02789.1"/>
    <property type="molecule type" value="Genomic_DNA"/>
</dbReference>
<evidence type="ECO:0000256" key="1">
    <source>
        <dbReference type="SAM" id="Phobius"/>
    </source>
</evidence>
<feature type="transmembrane region" description="Helical" evidence="1">
    <location>
        <begin position="7"/>
        <end position="29"/>
    </location>
</feature>
<sequence length="127" mass="14697">MKNIFNILLLLFLSWLFIIGVFILGIMIFEGVDQSNLFNRLSPFITTIFVFGMGYLIFKLYKKTKKPKLRSPQFKNYKHDYYFRYILGGTALIVAGIVLFILSGSLISTLGVSGFGLYYKAYEIYKE</sequence>
<organism evidence="2">
    <name type="scientific">marine sediment metagenome</name>
    <dbReference type="NCBI Taxonomy" id="412755"/>
    <lineage>
        <taxon>unclassified sequences</taxon>
        <taxon>metagenomes</taxon>
        <taxon>ecological metagenomes</taxon>
    </lineage>
</organism>
<keyword evidence="1" id="KW-0812">Transmembrane</keyword>
<comment type="caution">
    <text evidence="2">The sequence shown here is derived from an EMBL/GenBank/DDBJ whole genome shotgun (WGS) entry which is preliminary data.</text>
</comment>